<comment type="catalytic activity">
    <reaction evidence="8">
        <text>ATP + H2O = ADP + phosphate + H(+)</text>
        <dbReference type="Rhea" id="RHEA:13065"/>
        <dbReference type="ChEBI" id="CHEBI:15377"/>
        <dbReference type="ChEBI" id="CHEBI:15378"/>
        <dbReference type="ChEBI" id="CHEBI:30616"/>
        <dbReference type="ChEBI" id="CHEBI:43474"/>
        <dbReference type="ChEBI" id="CHEBI:456216"/>
        <dbReference type="EC" id="5.6.2.4"/>
    </reaction>
</comment>
<name>A0A7Y7LY74_9MICC</name>
<dbReference type="Pfam" id="PF01396">
    <property type="entry name" value="Zn_ribbon_Top1"/>
    <property type="match status" value="1"/>
</dbReference>
<keyword evidence="3 9" id="KW-0347">Helicase</keyword>
<dbReference type="PANTHER" id="PTHR11070">
    <property type="entry name" value="UVRD / RECB / PCRA DNA HELICASE FAMILY MEMBER"/>
    <property type="match status" value="1"/>
</dbReference>
<protein>
    <recommendedName>
        <fullName evidence="7">DNA 3'-5' helicase</fullName>
        <ecNumber evidence="7">5.6.2.4</ecNumber>
    </recommendedName>
</protein>
<evidence type="ECO:0000256" key="8">
    <source>
        <dbReference type="ARBA" id="ARBA00048988"/>
    </source>
</evidence>
<gene>
    <name evidence="11" type="ORF">G6034_02160</name>
</gene>
<dbReference type="InterPro" id="IPR022161">
    <property type="entry name" value="Helicase_IV_N"/>
</dbReference>
<sequence>MSWCWQPTNFGKRVTGAGDWQVVLDGTDLRLRDAEATTTADMVELADPTFHRGIFWGTVTFELGTRTVRLAGLRNRGAASLVKAVKTAIGDHRDLLLAAEVVAWADALQASIETQFAVKGWLTRDFRNHWRSARPEGDLVAILGNPSLAQRLGVQQDKVRDAVVLWNAELRDYLSTLNERHLAKEAMAGKEFFDKVERSPLTVEQVRAVVCLDNRVQVIASAGSGKTSTMVAKAGYVLHRSLVPAEKILLLAFNTDAAQELEQRIRDRLVPLGLDAANVQAKTFHALGLEIIGQATGRKPSLAPWINDGADLEKLKEIVERLRGTEAKFRKQWDLFRLVLARGLPEFGHESDDPTDWDPNSKSAGFRTLQGEVVKSHGERLIADWLFFNGVSYVYERPYEHETVDATHVQYHPDFYYPDINVYHEHFALDRNGHPPPEFTGYLDGVKWKRAVHRKFGTTLMETTMSELWDGLALDRLSEQLTARGITLDPNPDRPGFGPVPLKDEQLIRIFRTFLIHVKSNRLGDGQLRERVKAWLGTPLHFRHSVFLNLFEPIRAAWEQELVDADVIDFEDMLTMSADHLEAGHWDAGHELVMVDEMQDASHARARLARALVDAPGRMLFAVGDDWQSINGFAGADLSVMTDFARWFGEGETLRLERTFRSPQSICNVSSNFVLKNPAQLPKHVVSSAPEYSSSIVAVAVQRVDQYSRAVRGHLDKLSDRVRSGETPTGACGLVTVLVLCRYRKLLHELQAAVRPKGRSNNGWEGLDIRFHTIHGSKGLEADYVIIPGLTKGAYGFPSTIVDDPVLHLAMPAGDVFPLAEERRLFYVALTRAKRSVLLLTVAGKESPFLLELVRDHNIAVLDASGKATSAIPCPACKKGNLVPRTGKFGPFLGCNQYPACRHTQKPGKLAE</sequence>
<comment type="caution">
    <text evidence="11">The sequence shown here is derived from an EMBL/GenBank/DDBJ whole genome shotgun (WGS) entry which is preliminary data.</text>
</comment>
<keyword evidence="12" id="KW-1185">Reference proteome</keyword>
<dbReference type="Gene3D" id="3.40.50.300">
    <property type="entry name" value="P-loop containing nucleotide triphosphate hydrolases"/>
    <property type="match status" value="3"/>
</dbReference>
<dbReference type="GO" id="GO:0005524">
    <property type="term" value="F:ATP binding"/>
    <property type="evidence" value="ECO:0007669"/>
    <property type="project" value="UniProtKB-UniRule"/>
</dbReference>
<dbReference type="Pfam" id="PF12462">
    <property type="entry name" value="Helicase_IV_N"/>
    <property type="match status" value="1"/>
</dbReference>
<evidence type="ECO:0000256" key="7">
    <source>
        <dbReference type="ARBA" id="ARBA00034808"/>
    </source>
</evidence>
<dbReference type="GO" id="GO:0006265">
    <property type="term" value="P:DNA topological change"/>
    <property type="evidence" value="ECO:0007669"/>
    <property type="project" value="InterPro"/>
</dbReference>
<dbReference type="SUPFAM" id="SSF57783">
    <property type="entry name" value="Zinc beta-ribbon"/>
    <property type="match status" value="1"/>
</dbReference>
<dbReference type="InterPro" id="IPR014016">
    <property type="entry name" value="UvrD-like_ATP-bd"/>
</dbReference>
<evidence type="ECO:0000256" key="1">
    <source>
        <dbReference type="ARBA" id="ARBA00022741"/>
    </source>
</evidence>
<reference evidence="11 12" key="1">
    <citation type="submission" date="2020-02" db="EMBL/GenBank/DDBJ databases">
        <title>Genome sequence of strain AETb3-4.</title>
        <authorList>
            <person name="Gao J."/>
            <person name="Zhang X."/>
        </authorList>
    </citation>
    <scope>NUCLEOTIDE SEQUENCE [LARGE SCALE GENOMIC DNA]</scope>
    <source>
        <strain evidence="11 12">AETb3-4</strain>
    </source>
</reference>
<proteinExistence type="predicted"/>
<evidence type="ECO:0000313" key="11">
    <source>
        <dbReference type="EMBL" id="NVM93729.1"/>
    </source>
</evidence>
<evidence type="ECO:0000256" key="3">
    <source>
        <dbReference type="ARBA" id="ARBA00022806"/>
    </source>
</evidence>
<keyword evidence="5" id="KW-0413">Isomerase</keyword>
<dbReference type="GO" id="GO:0005829">
    <property type="term" value="C:cytosol"/>
    <property type="evidence" value="ECO:0007669"/>
    <property type="project" value="TreeGrafter"/>
</dbReference>
<comment type="catalytic activity">
    <reaction evidence="6">
        <text>Couples ATP hydrolysis with the unwinding of duplex DNA by translocating in the 3'-5' direction.</text>
        <dbReference type="EC" id="5.6.2.4"/>
    </reaction>
</comment>
<feature type="domain" description="UvrD-like helicase ATP-binding" evidence="10">
    <location>
        <begin position="199"/>
        <end position="663"/>
    </location>
</feature>
<dbReference type="GO" id="GO:0043138">
    <property type="term" value="F:3'-5' DNA helicase activity"/>
    <property type="evidence" value="ECO:0007669"/>
    <property type="project" value="UniProtKB-EC"/>
</dbReference>
<feature type="binding site" evidence="9">
    <location>
        <begin position="220"/>
        <end position="227"/>
    </location>
    <ligand>
        <name>ATP</name>
        <dbReference type="ChEBI" id="CHEBI:30616"/>
    </ligand>
</feature>
<keyword evidence="1 9" id="KW-0547">Nucleotide-binding</keyword>
<evidence type="ECO:0000256" key="4">
    <source>
        <dbReference type="ARBA" id="ARBA00022840"/>
    </source>
</evidence>
<organism evidence="11 12">
    <name type="scientific">Arthrobacter wenxiniae</name>
    <dbReference type="NCBI Taxonomy" id="2713570"/>
    <lineage>
        <taxon>Bacteria</taxon>
        <taxon>Bacillati</taxon>
        <taxon>Actinomycetota</taxon>
        <taxon>Actinomycetes</taxon>
        <taxon>Micrococcales</taxon>
        <taxon>Micrococcaceae</taxon>
        <taxon>Arthrobacter</taxon>
    </lineage>
</organism>
<dbReference type="Pfam" id="PF00580">
    <property type="entry name" value="UvrD-helicase"/>
    <property type="match status" value="2"/>
</dbReference>
<dbReference type="InterPro" id="IPR027417">
    <property type="entry name" value="P-loop_NTPase"/>
</dbReference>
<dbReference type="InterPro" id="IPR013498">
    <property type="entry name" value="Topo_IA_Znf"/>
</dbReference>
<evidence type="ECO:0000256" key="9">
    <source>
        <dbReference type="PROSITE-ProRule" id="PRU00560"/>
    </source>
</evidence>
<keyword evidence="4 9" id="KW-0067">ATP-binding</keyword>
<dbReference type="GO" id="GO:0003916">
    <property type="term" value="F:DNA topoisomerase activity"/>
    <property type="evidence" value="ECO:0007669"/>
    <property type="project" value="InterPro"/>
</dbReference>
<dbReference type="PANTHER" id="PTHR11070:SF63">
    <property type="entry name" value="DNA HELICASE IV"/>
    <property type="match status" value="1"/>
</dbReference>
<dbReference type="AlphaFoldDB" id="A0A7Y7LY74"/>
<dbReference type="EC" id="5.6.2.4" evidence="7"/>
<evidence type="ECO:0000313" key="12">
    <source>
        <dbReference type="Proteomes" id="UP000543556"/>
    </source>
</evidence>
<dbReference type="InterPro" id="IPR014017">
    <property type="entry name" value="DNA_helicase_UvrD-like_C"/>
</dbReference>
<dbReference type="Gene3D" id="3.30.65.10">
    <property type="entry name" value="Bacterial Topoisomerase I, domain 1"/>
    <property type="match status" value="1"/>
</dbReference>
<evidence type="ECO:0000256" key="2">
    <source>
        <dbReference type="ARBA" id="ARBA00022801"/>
    </source>
</evidence>
<evidence type="ECO:0000259" key="10">
    <source>
        <dbReference type="PROSITE" id="PS51198"/>
    </source>
</evidence>
<dbReference type="GO" id="GO:0016787">
    <property type="term" value="F:hydrolase activity"/>
    <property type="evidence" value="ECO:0007669"/>
    <property type="project" value="UniProtKB-UniRule"/>
</dbReference>
<dbReference type="InterPro" id="IPR000212">
    <property type="entry name" value="DNA_helicase_UvrD/REP"/>
</dbReference>
<accession>A0A7Y7LY74</accession>
<dbReference type="RefSeq" id="WP_176633459.1">
    <property type="nucleotide sequence ID" value="NZ_JAAMFM010000002.1"/>
</dbReference>
<evidence type="ECO:0000256" key="5">
    <source>
        <dbReference type="ARBA" id="ARBA00023235"/>
    </source>
</evidence>
<dbReference type="SUPFAM" id="SSF52540">
    <property type="entry name" value="P-loop containing nucleoside triphosphate hydrolases"/>
    <property type="match status" value="1"/>
</dbReference>
<dbReference type="Proteomes" id="UP000543556">
    <property type="component" value="Unassembled WGS sequence"/>
</dbReference>
<dbReference type="PROSITE" id="PS51198">
    <property type="entry name" value="UVRD_HELICASE_ATP_BIND"/>
    <property type="match status" value="1"/>
</dbReference>
<keyword evidence="2 9" id="KW-0378">Hydrolase</keyword>
<dbReference type="Pfam" id="PF13361">
    <property type="entry name" value="UvrD_C"/>
    <property type="match status" value="1"/>
</dbReference>
<dbReference type="GO" id="GO:0000725">
    <property type="term" value="P:recombinational repair"/>
    <property type="evidence" value="ECO:0007669"/>
    <property type="project" value="TreeGrafter"/>
</dbReference>
<dbReference type="GO" id="GO:0003677">
    <property type="term" value="F:DNA binding"/>
    <property type="evidence" value="ECO:0007669"/>
    <property type="project" value="InterPro"/>
</dbReference>
<dbReference type="EMBL" id="JAAMFM010000002">
    <property type="protein sequence ID" value="NVM93729.1"/>
    <property type="molecule type" value="Genomic_DNA"/>
</dbReference>
<evidence type="ECO:0000256" key="6">
    <source>
        <dbReference type="ARBA" id="ARBA00034617"/>
    </source>
</evidence>
<dbReference type="CDD" id="cd18807">
    <property type="entry name" value="SF1_C_UvrD"/>
    <property type="match status" value="1"/>
</dbReference>
<dbReference type="GO" id="GO:0005694">
    <property type="term" value="C:chromosome"/>
    <property type="evidence" value="ECO:0007669"/>
    <property type="project" value="InterPro"/>
</dbReference>